<protein>
    <recommendedName>
        <fullName evidence="9">Transmembrane 9 superfamily member</fullName>
    </recommendedName>
</protein>
<feature type="transmembrane region" description="Helical" evidence="9">
    <location>
        <begin position="257"/>
        <end position="279"/>
    </location>
</feature>
<comment type="similarity">
    <text evidence="3 9">Belongs to the nonaspanin (TM9SF) (TC 9.A.2) family.</text>
</comment>
<evidence type="ECO:0000256" key="2">
    <source>
        <dbReference type="ARBA" id="ARBA00004653"/>
    </source>
</evidence>
<feature type="transmembrane region" description="Helical" evidence="9">
    <location>
        <begin position="409"/>
        <end position="442"/>
    </location>
</feature>
<organism evidence="10 11">
    <name type="scientific">Elaeis guineensis var. tenera</name>
    <name type="common">Oil palm</name>
    <dbReference type="NCBI Taxonomy" id="51953"/>
    <lineage>
        <taxon>Eukaryota</taxon>
        <taxon>Viridiplantae</taxon>
        <taxon>Streptophyta</taxon>
        <taxon>Embryophyta</taxon>
        <taxon>Tracheophyta</taxon>
        <taxon>Spermatophyta</taxon>
        <taxon>Magnoliopsida</taxon>
        <taxon>Liliopsida</taxon>
        <taxon>Arecaceae</taxon>
        <taxon>Arecoideae</taxon>
        <taxon>Cocoseae</taxon>
        <taxon>Elaeidinae</taxon>
        <taxon>Elaeis</taxon>
    </lineage>
</organism>
<dbReference type="RefSeq" id="XP_010917124.1">
    <property type="nucleotide sequence ID" value="XM_010918822.1"/>
</dbReference>
<evidence type="ECO:0000256" key="7">
    <source>
        <dbReference type="ARBA" id="ARBA00022989"/>
    </source>
</evidence>
<dbReference type="GO" id="GO:0000139">
    <property type="term" value="C:Golgi membrane"/>
    <property type="evidence" value="ECO:0007669"/>
    <property type="project" value="UniProtKB-SubCell"/>
</dbReference>
<feature type="transmembrane region" description="Helical" evidence="9">
    <location>
        <begin position="372"/>
        <end position="397"/>
    </location>
</feature>
<keyword evidence="4 9" id="KW-0812">Transmembrane</keyword>
<keyword evidence="7 9" id="KW-1133">Transmembrane helix</keyword>
<evidence type="ECO:0000313" key="10">
    <source>
        <dbReference type="Proteomes" id="UP000504607"/>
    </source>
</evidence>
<evidence type="ECO:0000256" key="1">
    <source>
        <dbReference type="ARBA" id="ARBA00004337"/>
    </source>
</evidence>
<evidence type="ECO:0000256" key="6">
    <source>
        <dbReference type="ARBA" id="ARBA00022753"/>
    </source>
</evidence>
<dbReference type="GO" id="GO:0010008">
    <property type="term" value="C:endosome membrane"/>
    <property type="evidence" value="ECO:0007669"/>
    <property type="project" value="UniProtKB-SubCell"/>
</dbReference>
<feature type="transmembrane region" description="Helical" evidence="9">
    <location>
        <begin position="220"/>
        <end position="245"/>
    </location>
</feature>
<evidence type="ECO:0000256" key="5">
    <source>
        <dbReference type="ARBA" id="ARBA00022729"/>
    </source>
</evidence>
<comment type="subcellular location">
    <subcellularLocation>
        <location evidence="1">Endosome membrane</location>
        <topology evidence="1">Multi-pass membrane protein</topology>
    </subcellularLocation>
    <subcellularLocation>
        <location evidence="2">Golgi apparatus membrane</location>
        <topology evidence="2">Multi-pass membrane protein</topology>
    </subcellularLocation>
</comment>
<dbReference type="OrthoDB" id="1666796at2759"/>
<evidence type="ECO:0000256" key="3">
    <source>
        <dbReference type="ARBA" id="ARBA00005227"/>
    </source>
</evidence>
<name>A0A6I9QYE0_ELAGV</name>
<feature type="transmembrane region" description="Helical" evidence="9">
    <location>
        <begin position="119"/>
        <end position="140"/>
    </location>
</feature>
<feature type="transmembrane region" description="Helical" evidence="9">
    <location>
        <begin position="338"/>
        <end position="360"/>
    </location>
</feature>
<accession>A0A6I9QYE0</accession>
<keyword evidence="5" id="KW-0732">Signal</keyword>
<sequence>MALQRISKMSAYICFLVLSLASIAYLCHNLNVPGNYMSRLYQSEHIYTKVDSLRSLKTPLSRNYFILRYCKSLRRSRESAKFLELLLLGKALTHESRFTERTIIRPSATDIYFKTGSEFLGISMLHSVLTIVFLTGFLSINISKKVPKDLYNFEDLDKEGQASLSKGTLQWKLVMGDAFREPSFSKLLCVMVGNGIQIAGTAVATITLEVLGFISPKSEAMLLTVTMCFCLSFGFVAGYVGVWLWRNIKGSSEGWRSLCWSIACLFITSFCILIALNVWSANGSTAVPCSQFRALSWFLSVTAGVFPFTMIFVELFFVFPLIWDGRSYYDFSFLSEKLVGLLLMAAIFLTVACAEVSVGSAYMCLCTRDWKWWWKAFFASGSVGFYIFMFSINYLAFDIGGLGRPASVALYLGYSVILAFAVMLSTGAVGFLTAFCFIRYLALLQ</sequence>
<dbReference type="PANTHER" id="PTHR10766">
    <property type="entry name" value="TRANSMEMBRANE 9 SUPERFAMILY PROTEIN"/>
    <property type="match status" value="1"/>
</dbReference>
<dbReference type="Proteomes" id="UP000504607">
    <property type="component" value="Chromosome 3"/>
</dbReference>
<dbReference type="PANTHER" id="PTHR10766:SF163">
    <property type="entry name" value="TRANSMEMBRANE 9 SUPERFAMILY MEMBER 12"/>
    <property type="match status" value="1"/>
</dbReference>
<keyword evidence="6" id="KW-0967">Endosome</keyword>
<evidence type="ECO:0000256" key="4">
    <source>
        <dbReference type="ARBA" id="ARBA00022692"/>
    </source>
</evidence>
<dbReference type="InterPro" id="IPR004240">
    <property type="entry name" value="EMP70"/>
</dbReference>
<feature type="transmembrane region" description="Helical" evidence="9">
    <location>
        <begin position="294"/>
        <end position="317"/>
    </location>
</feature>
<dbReference type="InParanoid" id="A0A6I9QYE0"/>
<dbReference type="GO" id="GO:0072657">
    <property type="term" value="P:protein localization to membrane"/>
    <property type="evidence" value="ECO:0007669"/>
    <property type="project" value="TreeGrafter"/>
</dbReference>
<dbReference type="Pfam" id="PF02990">
    <property type="entry name" value="EMP70"/>
    <property type="match status" value="1"/>
</dbReference>
<reference evidence="11" key="1">
    <citation type="submission" date="2025-08" db="UniProtKB">
        <authorList>
            <consortium name="RefSeq"/>
        </authorList>
    </citation>
    <scope>IDENTIFICATION</scope>
</reference>
<feature type="transmembrane region" description="Helical" evidence="9">
    <location>
        <begin position="187"/>
        <end position="214"/>
    </location>
</feature>
<proteinExistence type="inferred from homology"/>
<evidence type="ECO:0000256" key="8">
    <source>
        <dbReference type="ARBA" id="ARBA00023136"/>
    </source>
</evidence>
<keyword evidence="10" id="KW-1185">Reference proteome</keyword>
<keyword evidence="8 9" id="KW-0472">Membrane</keyword>
<dbReference type="AlphaFoldDB" id="A0A6I9QYE0"/>
<gene>
    <name evidence="11" type="primary">LOC105041798</name>
</gene>
<evidence type="ECO:0000256" key="9">
    <source>
        <dbReference type="RuleBase" id="RU363079"/>
    </source>
</evidence>
<evidence type="ECO:0000313" key="11">
    <source>
        <dbReference type="RefSeq" id="XP_010917124.1"/>
    </source>
</evidence>